<dbReference type="FunFam" id="3.40.50.920:FF:000010">
    <property type="entry name" value="Pyruvate ferredoxin oxidoreductase, alpha subunit"/>
    <property type="match status" value="1"/>
</dbReference>
<feature type="domain" description="Pyruvate:ferredoxin oxidoreductase core" evidence="1">
    <location>
        <begin position="14"/>
        <end position="124"/>
    </location>
</feature>
<gene>
    <name evidence="2" type="ORF">HKBW3S25_00903</name>
</gene>
<evidence type="ECO:0000313" key="2">
    <source>
        <dbReference type="EMBL" id="GFP25431.1"/>
    </source>
</evidence>
<dbReference type="InterPro" id="IPR033412">
    <property type="entry name" value="PFOR_II"/>
</dbReference>
<dbReference type="EMBL" id="BLRX01000089">
    <property type="protein sequence ID" value="GFP25431.1"/>
    <property type="molecule type" value="Genomic_DNA"/>
</dbReference>
<organism evidence="2 3">
    <name type="scientific">Candidatus Hakubella thermalkaliphila</name>
    <dbReference type="NCBI Taxonomy" id="2754717"/>
    <lineage>
        <taxon>Bacteria</taxon>
        <taxon>Bacillati</taxon>
        <taxon>Actinomycetota</taxon>
        <taxon>Actinomycetota incertae sedis</taxon>
        <taxon>Candidatus Hakubellales</taxon>
        <taxon>Candidatus Hakubellaceae</taxon>
        <taxon>Candidatus Hakubella</taxon>
    </lineage>
</organism>
<dbReference type="SUPFAM" id="SSF52922">
    <property type="entry name" value="TK C-terminal domain-like"/>
    <property type="match status" value="1"/>
</dbReference>
<protein>
    <submittedName>
        <fullName evidence="2">Pyruvate ferredoxin oxidoreductase alpha subunit</fullName>
    </submittedName>
</protein>
<dbReference type="PANTHER" id="PTHR32154">
    <property type="entry name" value="PYRUVATE-FLAVODOXIN OXIDOREDUCTASE-RELATED"/>
    <property type="match status" value="1"/>
</dbReference>
<dbReference type="Proteomes" id="UP000543224">
    <property type="component" value="Unassembled WGS sequence"/>
</dbReference>
<dbReference type="Pfam" id="PF17147">
    <property type="entry name" value="PFOR_II"/>
    <property type="match status" value="1"/>
</dbReference>
<name>A0A6V8P223_9ACTN</name>
<dbReference type="AlphaFoldDB" id="A0A6V8P223"/>
<accession>A0A6V8P223</accession>
<keyword evidence="2" id="KW-0670">Pyruvate</keyword>
<reference evidence="2 3" key="1">
    <citation type="journal article" date="2020" name="Front. Microbiol.">
        <title>Single-cell genomics of novel Actinobacteria with the Wood-Ljungdahl pathway discovered in a serpentinizing system.</title>
        <authorList>
            <person name="Merino N."/>
            <person name="Kawai M."/>
            <person name="Boyd E.S."/>
            <person name="Colman D.R."/>
            <person name="McGlynn S.E."/>
            <person name="Nealson K.H."/>
            <person name="Kurokawa K."/>
            <person name="Hongoh Y."/>
        </authorList>
    </citation>
    <scope>NUCLEOTIDE SEQUENCE [LARGE SCALE GENOMIC DNA]</scope>
    <source>
        <strain evidence="2 3">S25</strain>
    </source>
</reference>
<proteinExistence type="predicted"/>
<evidence type="ECO:0000313" key="3">
    <source>
        <dbReference type="Proteomes" id="UP000543224"/>
    </source>
</evidence>
<dbReference type="InterPro" id="IPR050722">
    <property type="entry name" value="Pyruvate:ferred/Flavod_OxRd"/>
</dbReference>
<dbReference type="Gene3D" id="3.40.50.920">
    <property type="match status" value="1"/>
</dbReference>
<evidence type="ECO:0000259" key="1">
    <source>
        <dbReference type="Pfam" id="PF17147"/>
    </source>
</evidence>
<comment type="caution">
    <text evidence="2">The sequence shown here is derived from an EMBL/GenBank/DDBJ whole genome shotgun (WGS) entry which is preliminary data.</text>
</comment>
<dbReference type="GO" id="GO:0006979">
    <property type="term" value="P:response to oxidative stress"/>
    <property type="evidence" value="ECO:0007669"/>
    <property type="project" value="TreeGrafter"/>
</dbReference>
<dbReference type="PANTHER" id="PTHR32154:SF0">
    <property type="entry name" value="PYRUVATE-FLAVODOXIN OXIDOREDUCTASE-RELATED"/>
    <property type="match status" value="1"/>
</dbReference>
<feature type="non-terminal residue" evidence="2">
    <location>
        <position position="1"/>
    </location>
</feature>
<dbReference type="InterPro" id="IPR009014">
    <property type="entry name" value="Transketo_C/PFOR_II"/>
</dbReference>
<sequence>RNYDLFESYRLEDAEVGVVVQASATGVCRMIVDKLREEGLLVGLLRLRVFRPLPADELVNALQHLKVVGVLDRAACPGSRGGPLFTDLKAAFYDAFSQGKVKPQTKIVSFLYGLGGREFRPEQVEEILWRLLEMSAQEKLENLTYYAGLKK</sequence>